<dbReference type="EMBL" id="NHYD01003311">
    <property type="protein sequence ID" value="PPQ80747.1"/>
    <property type="molecule type" value="Genomic_DNA"/>
</dbReference>
<proteinExistence type="predicted"/>
<sequence>MPDSKTHTIASSQEPHRVYGFLLPRDLGSIVTLMKWYTLEDIIVWMKSSTVEYGWLWATVEVTAVFITEGSDEHGVVLQLFRGNPEKIPSCRATCKRLENLNKMAFKSGLQKPLEWYTPVTHSEKHLVPPPYDQHLENTAVFDFKYSV</sequence>
<keyword evidence="2" id="KW-1185">Reference proteome</keyword>
<evidence type="ECO:0000313" key="1">
    <source>
        <dbReference type="EMBL" id="PPQ80747.1"/>
    </source>
</evidence>
<protein>
    <submittedName>
        <fullName evidence="1">Uncharacterized protein</fullName>
    </submittedName>
</protein>
<accession>A0A409WQH2</accession>
<organism evidence="1 2">
    <name type="scientific">Psilocybe cyanescens</name>
    <dbReference type="NCBI Taxonomy" id="93625"/>
    <lineage>
        <taxon>Eukaryota</taxon>
        <taxon>Fungi</taxon>
        <taxon>Dikarya</taxon>
        <taxon>Basidiomycota</taxon>
        <taxon>Agaricomycotina</taxon>
        <taxon>Agaricomycetes</taxon>
        <taxon>Agaricomycetidae</taxon>
        <taxon>Agaricales</taxon>
        <taxon>Agaricineae</taxon>
        <taxon>Strophariaceae</taxon>
        <taxon>Psilocybe</taxon>
    </lineage>
</organism>
<reference evidence="1 2" key="1">
    <citation type="journal article" date="2018" name="Evol. Lett.">
        <title>Horizontal gene cluster transfer increased hallucinogenic mushroom diversity.</title>
        <authorList>
            <person name="Reynolds H.T."/>
            <person name="Vijayakumar V."/>
            <person name="Gluck-Thaler E."/>
            <person name="Korotkin H.B."/>
            <person name="Matheny P.B."/>
            <person name="Slot J.C."/>
        </authorList>
    </citation>
    <scope>NUCLEOTIDE SEQUENCE [LARGE SCALE GENOMIC DNA]</scope>
    <source>
        <strain evidence="1 2">2631</strain>
    </source>
</reference>
<dbReference type="AlphaFoldDB" id="A0A409WQH2"/>
<dbReference type="InParanoid" id="A0A409WQH2"/>
<name>A0A409WQH2_PSICY</name>
<dbReference type="Proteomes" id="UP000283269">
    <property type="component" value="Unassembled WGS sequence"/>
</dbReference>
<gene>
    <name evidence="1" type="ORF">CVT25_001867</name>
</gene>
<evidence type="ECO:0000313" key="2">
    <source>
        <dbReference type="Proteomes" id="UP000283269"/>
    </source>
</evidence>
<comment type="caution">
    <text evidence="1">The sequence shown here is derived from an EMBL/GenBank/DDBJ whole genome shotgun (WGS) entry which is preliminary data.</text>
</comment>